<dbReference type="Pfam" id="PF08487">
    <property type="entry name" value="VIT"/>
    <property type="match status" value="1"/>
</dbReference>
<dbReference type="Gene3D" id="3.40.50.410">
    <property type="entry name" value="von Willebrand factor, type A domain"/>
    <property type="match status" value="1"/>
</dbReference>
<proteinExistence type="predicted"/>
<evidence type="ECO:0000259" key="4">
    <source>
        <dbReference type="PROSITE" id="PS50234"/>
    </source>
</evidence>
<dbReference type="SUPFAM" id="SSF53300">
    <property type="entry name" value="vWA-like"/>
    <property type="match status" value="1"/>
</dbReference>
<dbReference type="AlphaFoldDB" id="A6GCB7"/>
<dbReference type="PANTHER" id="PTHR45737:SF6">
    <property type="entry name" value="VON WILLEBRAND FACTOR A DOMAIN-CONTAINING PROTEIN 5A"/>
    <property type="match status" value="1"/>
</dbReference>
<reference evidence="6 7" key="1">
    <citation type="submission" date="2007-06" db="EMBL/GenBank/DDBJ databases">
        <authorList>
            <person name="Shimkets L."/>
            <person name="Ferriera S."/>
            <person name="Johnson J."/>
            <person name="Kravitz S."/>
            <person name="Beeson K."/>
            <person name="Sutton G."/>
            <person name="Rogers Y.-H."/>
            <person name="Friedman R."/>
            <person name="Frazier M."/>
            <person name="Venter J.C."/>
        </authorList>
    </citation>
    <scope>NUCLEOTIDE SEQUENCE [LARGE SCALE GENOMIC DNA]</scope>
    <source>
        <strain evidence="6 7">SIR-1</strain>
    </source>
</reference>
<dbReference type="Gene3D" id="1.25.40.10">
    <property type="entry name" value="Tetratricopeptide repeat domain"/>
    <property type="match status" value="1"/>
</dbReference>
<evidence type="ECO:0000256" key="2">
    <source>
        <dbReference type="SAM" id="MobiDB-lite"/>
    </source>
</evidence>
<organism evidence="6 7">
    <name type="scientific">Plesiocystis pacifica SIR-1</name>
    <dbReference type="NCBI Taxonomy" id="391625"/>
    <lineage>
        <taxon>Bacteria</taxon>
        <taxon>Pseudomonadati</taxon>
        <taxon>Myxococcota</taxon>
        <taxon>Polyangia</taxon>
        <taxon>Nannocystales</taxon>
        <taxon>Nannocystaceae</taxon>
        <taxon>Plesiocystis</taxon>
    </lineage>
</organism>
<dbReference type="InterPro" id="IPR019734">
    <property type="entry name" value="TPR_rpt"/>
</dbReference>
<feature type="domain" description="VIT" evidence="5">
    <location>
        <begin position="75"/>
        <end position="203"/>
    </location>
</feature>
<accession>A6GCB7</accession>
<feature type="signal peptide" evidence="3">
    <location>
        <begin position="1"/>
        <end position="18"/>
    </location>
</feature>
<dbReference type="Proteomes" id="UP000005801">
    <property type="component" value="Unassembled WGS sequence"/>
</dbReference>
<dbReference type="CDD" id="cd00198">
    <property type="entry name" value="vWFA"/>
    <property type="match status" value="1"/>
</dbReference>
<feature type="chain" id="PRO_5002697304" description="Vault protein inter-alpha-trypsin" evidence="3">
    <location>
        <begin position="19"/>
        <end position="1096"/>
    </location>
</feature>
<dbReference type="InterPro" id="IPR002035">
    <property type="entry name" value="VWF_A"/>
</dbReference>
<dbReference type="InterPro" id="IPR013694">
    <property type="entry name" value="VIT"/>
</dbReference>
<dbReference type="PANTHER" id="PTHR45737">
    <property type="entry name" value="VON WILLEBRAND FACTOR A DOMAIN-CONTAINING PROTEIN 5A"/>
    <property type="match status" value="1"/>
</dbReference>
<keyword evidence="1" id="KW-0802">TPR repeat</keyword>
<evidence type="ECO:0000259" key="5">
    <source>
        <dbReference type="PROSITE" id="PS51468"/>
    </source>
</evidence>
<dbReference type="STRING" id="391625.PPSIR1_00917"/>
<dbReference type="PROSITE" id="PS50005">
    <property type="entry name" value="TPR"/>
    <property type="match status" value="1"/>
</dbReference>
<dbReference type="eggNOG" id="COG2304">
    <property type="taxonomic scope" value="Bacteria"/>
</dbReference>
<evidence type="ECO:0000313" key="6">
    <source>
        <dbReference type="EMBL" id="EDM76476.1"/>
    </source>
</evidence>
<dbReference type="EMBL" id="ABCS01000064">
    <property type="protein sequence ID" value="EDM76476.1"/>
    <property type="molecule type" value="Genomic_DNA"/>
</dbReference>
<name>A6GCB7_9BACT</name>
<dbReference type="eggNOG" id="COG4676">
    <property type="taxonomic scope" value="Bacteria"/>
</dbReference>
<dbReference type="InterPro" id="IPR036465">
    <property type="entry name" value="vWFA_dom_sf"/>
</dbReference>
<protein>
    <recommendedName>
        <fullName evidence="8">Vault protein inter-alpha-trypsin</fullName>
    </recommendedName>
</protein>
<feature type="region of interest" description="Disordered" evidence="2">
    <location>
        <begin position="29"/>
        <end position="64"/>
    </location>
</feature>
<gene>
    <name evidence="6" type="ORF">PPSIR1_00917</name>
</gene>
<dbReference type="SUPFAM" id="SSF48452">
    <property type="entry name" value="TPR-like"/>
    <property type="match status" value="1"/>
</dbReference>
<evidence type="ECO:0008006" key="8">
    <source>
        <dbReference type="Google" id="ProtNLM"/>
    </source>
</evidence>
<dbReference type="PROSITE" id="PS51257">
    <property type="entry name" value="PROKAR_LIPOPROTEIN"/>
    <property type="match status" value="1"/>
</dbReference>
<dbReference type="InterPro" id="IPR011990">
    <property type="entry name" value="TPR-like_helical_dom_sf"/>
</dbReference>
<evidence type="ECO:0000313" key="7">
    <source>
        <dbReference type="Proteomes" id="UP000005801"/>
    </source>
</evidence>
<keyword evidence="3" id="KW-0732">Signal</keyword>
<dbReference type="eggNOG" id="COG4783">
    <property type="taxonomic scope" value="Bacteria"/>
</dbReference>
<evidence type="ECO:0000256" key="1">
    <source>
        <dbReference type="PROSITE-ProRule" id="PRU00339"/>
    </source>
</evidence>
<evidence type="ECO:0000256" key="3">
    <source>
        <dbReference type="SAM" id="SignalP"/>
    </source>
</evidence>
<dbReference type="PROSITE" id="PS51468">
    <property type="entry name" value="VIT"/>
    <property type="match status" value="1"/>
</dbReference>
<comment type="caution">
    <text evidence="6">The sequence shown here is derived from an EMBL/GenBank/DDBJ whole genome shotgun (WGS) entry which is preliminary data.</text>
</comment>
<sequence>MRPARALPLALFGAAVLAGCAPHETLESLSEEFTPETSGPSGPPLAEPEPQAEEEPKAPEAPEPSALRWTTAECDLAPLSLTSSDGVGLALTKLDARVVVHGPLAFTELHLSFHNPRPRQIEGRFEVTLPEDAAISRLAMAIDGEWQEGEVVERQAAQRIYEDILHRKDDPALMEKQLGNVYGARVFPIPANADKQLIVSYSQELAGDETYRLPLCGLPELGQLDVDIRAQPFPGLPGSKDLERFAVHQRAVRPRGDVELTRPAWGGLERGHGVWAGDMVVSSVVPLPHTQSRTEGPGDAPLERVTILFDTSASRANDFDGQVARLGQLIAALDQADPARSLELELIAFDQSVETLYTGTAAGFDDAALSALLRRGPLGATRLDVALDALAFPANRAAEGDPPTRVIAITDGMLTAGEELAGLQAALGRLRDHGTRRLDVIVDGNASDTALLEALVRAELPDPGLVIRPGESLDALATRLRSSVHSGLPVTVEGASWVWPATVDGVQPGDAVLVYARMDSGFEGDGEGARALEMRIGDEAIPVALEAAPAPLVDRALARATIDAYQRQLAAMSDEAFASEQGKRLREHVVDTSVRARVLSDYTALLVLETEDDYDDYGIPRDDLAEILTVGSEGVEALIRDQTEIVVAARNAFEDHDKYAFGSGSGMGFGASEEEDEDVWGGLAGEEVFEASTYGSARAVAADRIRLDQSGSPLEGHGVGGGAGFGGGVSATSAGASAEAPRRRALSGVEAIDRRRRLAERVLLEVDVPRHVLDEADHSKPYTGRYAEFMALLTREELDAALALATAWVEEAPGEVLAMVALGQAYAALDRSEDAARAFGSLIDLHPGRADIRRMAGARLEALGEPGWALALDTYSRALDQRPDHPTAYRLVAWTQVKLGDLEAAFDTLEAGLSSPYPEGRFYGYETILRQDLGIVAATWIARAPEREAEIRERTQARYTRVNTRESLRVVLNWETDTNDVDLHVMDKRGQVAFHGSLAIPSGALVADVTTGYGPEAFVSYGRWSAFPYRIGLHYYSRGPMGYGMGKLQVIEHDGEGGLEFIERPFVIMADNAALNFPDLRMRPSTARERGVDAMK</sequence>
<dbReference type="PROSITE" id="PS50234">
    <property type="entry name" value="VWFA"/>
    <property type="match status" value="1"/>
</dbReference>
<dbReference type="RefSeq" id="WP_006974358.1">
    <property type="nucleotide sequence ID" value="NZ_ABCS01000064.1"/>
</dbReference>
<keyword evidence="7" id="KW-1185">Reference proteome</keyword>
<feature type="repeat" description="TPR" evidence="1">
    <location>
        <begin position="816"/>
        <end position="849"/>
    </location>
</feature>
<feature type="domain" description="VWFA" evidence="4">
    <location>
        <begin position="304"/>
        <end position="480"/>
    </location>
</feature>